<dbReference type="Pfam" id="PF13175">
    <property type="entry name" value="AAA_15"/>
    <property type="match status" value="1"/>
</dbReference>
<dbReference type="InterPro" id="IPR027417">
    <property type="entry name" value="P-loop_NTPase"/>
</dbReference>
<organism evidence="2 3">
    <name type="scientific">Chryseobacterium limigenitum</name>
    <dbReference type="NCBI Taxonomy" id="1612149"/>
    <lineage>
        <taxon>Bacteria</taxon>
        <taxon>Pseudomonadati</taxon>
        <taxon>Bacteroidota</taxon>
        <taxon>Flavobacteriia</taxon>
        <taxon>Flavobacteriales</taxon>
        <taxon>Weeksellaceae</taxon>
        <taxon>Chryseobacterium group</taxon>
        <taxon>Chryseobacterium</taxon>
    </lineage>
</organism>
<dbReference type="AlphaFoldDB" id="A0A1K2IXG1"/>
<gene>
    <name evidence="2" type="ORF">SAMN05216324_1363</name>
</gene>
<dbReference type="Proteomes" id="UP000182034">
    <property type="component" value="Unassembled WGS sequence"/>
</dbReference>
<dbReference type="EMBL" id="FPKW01000036">
    <property type="protein sequence ID" value="SFZ97047.1"/>
    <property type="molecule type" value="Genomic_DNA"/>
</dbReference>
<proteinExistence type="predicted"/>
<protein>
    <submittedName>
        <fullName evidence="2">AAA domain-containing protein, putative AbiEii toxin, Type IV TA system</fullName>
    </submittedName>
</protein>
<dbReference type="RefSeq" id="WP_072412905.1">
    <property type="nucleotide sequence ID" value="NZ_FPKW01000036.1"/>
</dbReference>
<dbReference type="PANTHER" id="PTHR43581">
    <property type="entry name" value="ATP/GTP PHOSPHATASE"/>
    <property type="match status" value="1"/>
</dbReference>
<dbReference type="OrthoDB" id="9815944at2"/>
<evidence type="ECO:0000313" key="2">
    <source>
        <dbReference type="EMBL" id="SFZ97047.1"/>
    </source>
</evidence>
<dbReference type="CDD" id="cd00267">
    <property type="entry name" value="ABC_ATPase"/>
    <property type="match status" value="1"/>
</dbReference>
<dbReference type="STRING" id="1612149.SAMN05216324_1363"/>
<dbReference type="InterPro" id="IPR051396">
    <property type="entry name" value="Bact_Antivir_Def_Nuclease"/>
</dbReference>
<keyword evidence="3" id="KW-1185">Reference proteome</keyword>
<reference evidence="3" key="1">
    <citation type="submission" date="2016-10" db="EMBL/GenBank/DDBJ databases">
        <authorList>
            <person name="Varghese N."/>
            <person name="Submissions S."/>
        </authorList>
    </citation>
    <scope>NUCLEOTIDE SEQUENCE [LARGE SCALE GENOMIC DNA]</scope>
    <source>
        <strain evidence="3">SUR2</strain>
    </source>
</reference>
<feature type="domain" description="Endonuclease GajA/Old nuclease/RecF-like AAA" evidence="1">
    <location>
        <begin position="1"/>
        <end position="386"/>
    </location>
</feature>
<sequence>MKINKVHIKGRFKNLEDFHFDFGESSMETVLLGLNATGKSNFMEALVIIFRDLDLERAPILHKQSHPFEYNITYNCRDKNIEVDYSTEKGYTFSIDEEKLKSKAQFFKNKNEYLPSHVFVYYSGLSERLRSLYADHKLQQFKKMMDSTSKYEDFKEMPRIFLVEPIHASFALIAFYLFDEREKDTIDFLQRELNIVDFGSALFMLKQPNWSKTRKDPDDFWNTTGLVRRFIEDLWNFSIVPMFYKETVRGALNKRETLNRLFLFLKDKEAIRAFVEMKYDNKITLFNALCSLHYSELVEDQDVRIKVIKEHVKGELAMGELSEGEKQLITVLGLLKFTKDDEALILLDEPDTHLNPLWKWKYLEFLENVVSKSAKTQIVFCTHDPLVIGSMEKEQVRVFKRDADYNTEVTEPDVSPKGLGVAGILTSPLFGLPTILDKKTQEKLNRKRYLQGRLMREKLNEIEYDEYQKLKAELEDYGFYEEVEDKWFKAYLAEMSKLEVFGKTELTESEKQILAEQSSKAAERVLKLIQKDGLK</sequence>
<evidence type="ECO:0000259" key="1">
    <source>
        <dbReference type="Pfam" id="PF13175"/>
    </source>
</evidence>
<dbReference type="SUPFAM" id="SSF52540">
    <property type="entry name" value="P-loop containing nucleoside triphosphate hydrolases"/>
    <property type="match status" value="1"/>
</dbReference>
<accession>A0A1K2IXG1</accession>
<name>A0A1K2IXG1_9FLAO</name>
<dbReference type="PANTHER" id="PTHR43581:SF4">
    <property type="entry name" value="ATP_GTP PHOSPHATASE"/>
    <property type="match status" value="1"/>
</dbReference>
<evidence type="ECO:0000313" key="3">
    <source>
        <dbReference type="Proteomes" id="UP000182034"/>
    </source>
</evidence>
<dbReference type="Gene3D" id="3.40.50.300">
    <property type="entry name" value="P-loop containing nucleotide triphosphate hydrolases"/>
    <property type="match status" value="1"/>
</dbReference>
<dbReference type="InterPro" id="IPR041685">
    <property type="entry name" value="AAA_GajA/Old/RecF-like"/>
</dbReference>